<evidence type="ECO:0000256" key="2">
    <source>
        <dbReference type="ARBA" id="ARBA00023125"/>
    </source>
</evidence>
<keyword evidence="6" id="KW-1185">Reference proteome</keyword>
<name>A0A8C4QHJ0_EPTBU</name>
<dbReference type="GeneTree" id="ENSGT00940000159889"/>
<dbReference type="Proteomes" id="UP000694388">
    <property type="component" value="Unplaced"/>
</dbReference>
<keyword evidence="2" id="KW-0238">DNA-binding</keyword>
<dbReference type="GO" id="GO:0000978">
    <property type="term" value="F:RNA polymerase II cis-regulatory region sequence-specific DNA binding"/>
    <property type="evidence" value="ECO:0007669"/>
    <property type="project" value="TreeGrafter"/>
</dbReference>
<dbReference type="PANTHER" id="PTHR13864">
    <property type="entry name" value="T-CELL ACUTE LYMPHOCYTIC LEUKEMIA/STEM CELL LEUKEMIA-RELATED"/>
    <property type="match status" value="1"/>
</dbReference>
<evidence type="ECO:0000313" key="5">
    <source>
        <dbReference type="Ensembl" id="ENSEBUP00000014853.1"/>
    </source>
</evidence>
<dbReference type="InterPro" id="IPR011598">
    <property type="entry name" value="bHLH_dom"/>
</dbReference>
<dbReference type="AlphaFoldDB" id="A0A8C4QHJ0"/>
<feature type="domain" description="BHLH" evidence="4">
    <location>
        <begin position="59"/>
        <end position="111"/>
    </location>
</feature>
<dbReference type="SUPFAM" id="SSF47459">
    <property type="entry name" value="HLH, helix-loop-helix DNA-binding domain"/>
    <property type="match status" value="1"/>
</dbReference>
<reference evidence="5" key="1">
    <citation type="submission" date="2025-08" db="UniProtKB">
        <authorList>
            <consortium name="Ensembl"/>
        </authorList>
    </citation>
    <scope>IDENTIFICATION</scope>
</reference>
<protein>
    <recommendedName>
        <fullName evidence="4">BHLH domain-containing protein</fullName>
    </recommendedName>
</protein>
<dbReference type="PANTHER" id="PTHR13864:SF15">
    <property type="entry name" value="T-CELL ACUTE LYMPHOCYTIC LEUKEMIA PROTEIN 1 HOMOLOG-RELATED"/>
    <property type="match status" value="1"/>
</dbReference>
<dbReference type="Gene3D" id="4.10.280.10">
    <property type="entry name" value="Helix-loop-helix DNA-binding domain"/>
    <property type="match status" value="1"/>
</dbReference>
<dbReference type="InterPro" id="IPR036638">
    <property type="entry name" value="HLH_DNA-bd_sf"/>
</dbReference>
<organism evidence="5 6">
    <name type="scientific">Eptatretus burgeri</name>
    <name type="common">Inshore hagfish</name>
    <dbReference type="NCBI Taxonomy" id="7764"/>
    <lineage>
        <taxon>Eukaryota</taxon>
        <taxon>Metazoa</taxon>
        <taxon>Chordata</taxon>
        <taxon>Craniata</taxon>
        <taxon>Vertebrata</taxon>
        <taxon>Cyclostomata</taxon>
        <taxon>Myxini</taxon>
        <taxon>Myxiniformes</taxon>
        <taxon>Myxinidae</taxon>
        <taxon>Eptatretinae</taxon>
        <taxon>Eptatretus</taxon>
    </lineage>
</organism>
<evidence type="ECO:0000259" key="4">
    <source>
        <dbReference type="PROSITE" id="PS50888"/>
    </source>
</evidence>
<dbReference type="GO" id="GO:0046983">
    <property type="term" value="F:protein dimerization activity"/>
    <property type="evidence" value="ECO:0007669"/>
    <property type="project" value="InterPro"/>
</dbReference>
<evidence type="ECO:0000313" key="6">
    <source>
        <dbReference type="Proteomes" id="UP000694388"/>
    </source>
</evidence>
<dbReference type="GO" id="GO:0000981">
    <property type="term" value="F:DNA-binding transcription factor activity, RNA polymerase II-specific"/>
    <property type="evidence" value="ECO:0007669"/>
    <property type="project" value="InterPro"/>
</dbReference>
<dbReference type="Pfam" id="PF00010">
    <property type="entry name" value="HLH"/>
    <property type="match status" value="1"/>
</dbReference>
<evidence type="ECO:0000256" key="1">
    <source>
        <dbReference type="ARBA" id="ARBA00023015"/>
    </source>
</evidence>
<keyword evidence="3" id="KW-0804">Transcription</keyword>
<accession>A0A8C4QHJ0</accession>
<dbReference type="PROSITE" id="PS50888">
    <property type="entry name" value="BHLH"/>
    <property type="match status" value="1"/>
</dbReference>
<reference evidence="5" key="2">
    <citation type="submission" date="2025-09" db="UniProtKB">
        <authorList>
            <consortium name="Ensembl"/>
        </authorList>
    </citation>
    <scope>IDENTIFICATION</scope>
</reference>
<keyword evidence="1" id="KW-0805">Transcription regulation</keyword>
<dbReference type="FunFam" id="4.10.280.10:FF:000015">
    <property type="entry name" value="T-cell acute lymphocytic leukemia 1"/>
    <property type="match status" value="1"/>
</dbReference>
<dbReference type="Ensembl" id="ENSEBUT00000015429.1">
    <property type="protein sequence ID" value="ENSEBUP00000014853.1"/>
    <property type="gene ID" value="ENSEBUG00000009364.1"/>
</dbReference>
<evidence type="ECO:0000256" key="3">
    <source>
        <dbReference type="ARBA" id="ARBA00023163"/>
    </source>
</evidence>
<sequence length="153" mass="17290">MDFQDLTQQGTFGKEGKEFEGVIFFIKNCCIYTATPFLLPHPINISSFPLAITAVPKVTRRMFTNSRERWRQQNVNGAFSDLRRLLPTHPVDKKLSKNEILRLAMRYITFLTTLADDLDDVGLPGLPESELSFKPSQPVTKLCGQVGCVARNN</sequence>
<dbReference type="SMART" id="SM00353">
    <property type="entry name" value="HLH"/>
    <property type="match status" value="1"/>
</dbReference>
<dbReference type="InterPro" id="IPR040238">
    <property type="entry name" value="TAL-like"/>
</dbReference>
<proteinExistence type="predicted"/>